<sequence>MLTAATSMFPRALRASPMLARAAPVMRVPLARMPAAAPVLVRGYASAGGPSLEEIKARINEVLKSFEKVDAAKLTPTASFMGDLGLDSLDSVEVVMAIEEEFNIEIPDADADAITTVQQAVDYIANTPDAL</sequence>
<dbReference type="STRING" id="1230383.A0A1M8A9J2"/>
<dbReference type="GO" id="GO:0099128">
    <property type="term" value="C:mitochondrial [2Fe-2S] assembly complex"/>
    <property type="evidence" value="ECO:0007669"/>
    <property type="project" value="UniProtKB-ARBA"/>
</dbReference>
<dbReference type="NCBIfam" id="NF002148">
    <property type="entry name" value="PRK00982.1-2"/>
    <property type="match status" value="1"/>
</dbReference>
<keyword evidence="12" id="KW-0496">Mitochondrion</keyword>
<keyword evidence="6 14" id="KW-0444">Lipid biosynthesis</keyword>
<dbReference type="AlphaFoldDB" id="A0A1M8A9J2"/>
<evidence type="ECO:0000313" key="17">
    <source>
        <dbReference type="Proteomes" id="UP000186303"/>
    </source>
</evidence>
<dbReference type="GO" id="GO:0000036">
    <property type="term" value="F:acyl carrier activity"/>
    <property type="evidence" value="ECO:0007669"/>
    <property type="project" value="TreeGrafter"/>
</dbReference>
<keyword evidence="4" id="KW-0813">Transport</keyword>
<dbReference type="NCBIfam" id="TIGR00517">
    <property type="entry name" value="acyl_carrier"/>
    <property type="match status" value="1"/>
</dbReference>
<evidence type="ECO:0000256" key="3">
    <source>
        <dbReference type="ARBA" id="ARBA00010930"/>
    </source>
</evidence>
<keyword evidence="10" id="KW-0249">Electron transport</keyword>
<dbReference type="Gene3D" id="1.10.1200.10">
    <property type="entry name" value="ACP-like"/>
    <property type="match status" value="1"/>
</dbReference>
<dbReference type="InterPro" id="IPR003231">
    <property type="entry name" value="ACP"/>
</dbReference>
<evidence type="ECO:0000256" key="12">
    <source>
        <dbReference type="ARBA" id="ARBA00023128"/>
    </source>
</evidence>
<dbReference type="SUPFAM" id="SSF47336">
    <property type="entry name" value="ACP-like"/>
    <property type="match status" value="1"/>
</dbReference>
<keyword evidence="17" id="KW-1185">Reference proteome</keyword>
<dbReference type="Pfam" id="PF00550">
    <property type="entry name" value="PP-binding"/>
    <property type="match status" value="1"/>
</dbReference>
<evidence type="ECO:0000256" key="5">
    <source>
        <dbReference type="ARBA" id="ARBA00022450"/>
    </source>
</evidence>
<name>A0A1M8A9J2_MALS4</name>
<dbReference type="Proteomes" id="UP000186303">
    <property type="component" value="Chromosome 5"/>
</dbReference>
<evidence type="ECO:0000256" key="7">
    <source>
        <dbReference type="ARBA" id="ARBA00022553"/>
    </source>
</evidence>
<accession>A0A1M8A9J2</accession>
<keyword evidence="9" id="KW-0809">Transit peptide</keyword>
<evidence type="ECO:0000256" key="13">
    <source>
        <dbReference type="ARBA" id="ARBA00023160"/>
    </source>
</evidence>
<dbReference type="OrthoDB" id="448946at2759"/>
<gene>
    <name evidence="16" type="ORF">MSYG_3356</name>
</gene>
<protein>
    <recommendedName>
        <fullName evidence="14">Acyl carrier protein</fullName>
    </recommendedName>
</protein>
<dbReference type="FunFam" id="1.10.1200.10:FF:000003">
    <property type="entry name" value="Acyl carrier protein"/>
    <property type="match status" value="1"/>
</dbReference>
<comment type="function">
    <text evidence="14">Carrier of the growing fatty acid chain in fatty acid biosynthesis.</text>
</comment>
<dbReference type="HAMAP" id="MF_01217">
    <property type="entry name" value="Acyl_carrier"/>
    <property type="match status" value="1"/>
</dbReference>
<dbReference type="GO" id="GO:0000035">
    <property type="term" value="F:acyl binding"/>
    <property type="evidence" value="ECO:0007669"/>
    <property type="project" value="TreeGrafter"/>
</dbReference>
<comment type="similarity">
    <text evidence="3">Belongs to the acyl carrier protein (ACP) family.</text>
</comment>
<keyword evidence="13 14" id="KW-0275">Fatty acid biosynthesis</keyword>
<evidence type="ECO:0000256" key="6">
    <source>
        <dbReference type="ARBA" id="ARBA00022516"/>
    </source>
</evidence>
<evidence type="ECO:0000256" key="8">
    <source>
        <dbReference type="ARBA" id="ARBA00022832"/>
    </source>
</evidence>
<dbReference type="InterPro" id="IPR006162">
    <property type="entry name" value="Ppantetheine_attach_site"/>
</dbReference>
<evidence type="ECO:0000256" key="14">
    <source>
        <dbReference type="RuleBase" id="RU000722"/>
    </source>
</evidence>
<evidence type="ECO:0000259" key="15">
    <source>
        <dbReference type="PROSITE" id="PS50075"/>
    </source>
</evidence>
<evidence type="ECO:0000256" key="11">
    <source>
        <dbReference type="ARBA" id="ARBA00023098"/>
    </source>
</evidence>
<comment type="pathway">
    <text evidence="2">Lipid metabolism; fatty acid biosynthesis.</text>
</comment>
<dbReference type="PROSITE" id="PS00012">
    <property type="entry name" value="PHOSPHOPANTETHEINE"/>
    <property type="match status" value="1"/>
</dbReference>
<evidence type="ECO:0000256" key="10">
    <source>
        <dbReference type="ARBA" id="ARBA00022982"/>
    </source>
</evidence>
<evidence type="ECO:0000313" key="16">
    <source>
        <dbReference type="EMBL" id="SHO79007.1"/>
    </source>
</evidence>
<keyword evidence="11" id="KW-0443">Lipid metabolism</keyword>
<dbReference type="PROSITE" id="PS50075">
    <property type="entry name" value="CARRIER"/>
    <property type="match status" value="1"/>
</dbReference>
<feature type="domain" description="Carrier" evidence="15">
    <location>
        <begin position="53"/>
        <end position="128"/>
    </location>
</feature>
<organism evidence="16 17">
    <name type="scientific">Malassezia sympodialis (strain ATCC 42132)</name>
    <name type="common">Atopic eczema-associated yeast</name>
    <dbReference type="NCBI Taxonomy" id="1230383"/>
    <lineage>
        <taxon>Eukaryota</taxon>
        <taxon>Fungi</taxon>
        <taxon>Dikarya</taxon>
        <taxon>Basidiomycota</taxon>
        <taxon>Ustilaginomycotina</taxon>
        <taxon>Malasseziomycetes</taxon>
        <taxon>Malasseziales</taxon>
        <taxon>Malasseziaceae</taxon>
        <taxon>Malassezia</taxon>
    </lineage>
</organism>
<keyword evidence="8" id="KW-0276">Fatty acid metabolism</keyword>
<dbReference type="InterPro" id="IPR009081">
    <property type="entry name" value="PP-bd_ACP"/>
</dbReference>
<proteinExistence type="inferred from homology"/>
<evidence type="ECO:0000256" key="1">
    <source>
        <dbReference type="ARBA" id="ARBA00004173"/>
    </source>
</evidence>
<dbReference type="InterPro" id="IPR036736">
    <property type="entry name" value="ACP-like_sf"/>
</dbReference>
<dbReference type="PANTHER" id="PTHR20863:SF28">
    <property type="entry name" value="ACYL CARRIER PROTEIN, MITOCHONDRIAL"/>
    <property type="match status" value="1"/>
</dbReference>
<dbReference type="PANTHER" id="PTHR20863">
    <property type="entry name" value="ACYL CARRIER PROTEIN"/>
    <property type="match status" value="1"/>
</dbReference>
<keyword evidence="5 14" id="KW-0596">Phosphopantetheine</keyword>
<dbReference type="VEuPathDB" id="FungiDB:MSYG_3356"/>
<evidence type="ECO:0000256" key="9">
    <source>
        <dbReference type="ARBA" id="ARBA00022946"/>
    </source>
</evidence>
<keyword evidence="7" id="KW-0597">Phosphoprotein</keyword>
<evidence type="ECO:0000256" key="2">
    <source>
        <dbReference type="ARBA" id="ARBA00005194"/>
    </source>
</evidence>
<comment type="subcellular location">
    <subcellularLocation>
        <location evidence="1">Mitochondrion</location>
    </subcellularLocation>
</comment>
<reference evidence="17" key="1">
    <citation type="journal article" date="2017" name="Nucleic Acids Res.">
        <title>Proteogenomics produces comprehensive and highly accurate protein-coding gene annotation in a complete genome assembly of Malassezia sympodialis.</title>
        <authorList>
            <person name="Zhu Y."/>
            <person name="Engstroem P.G."/>
            <person name="Tellgren-Roth C."/>
            <person name="Baudo C.D."/>
            <person name="Kennell J.C."/>
            <person name="Sun S."/>
            <person name="Billmyre R.B."/>
            <person name="Schroeder M.S."/>
            <person name="Andersson A."/>
            <person name="Holm T."/>
            <person name="Sigurgeirsson B."/>
            <person name="Wu G."/>
            <person name="Sankaranarayanan S.R."/>
            <person name="Siddharthan R."/>
            <person name="Sanyal K."/>
            <person name="Lundeberg J."/>
            <person name="Nystedt B."/>
            <person name="Boekhout T."/>
            <person name="Dawson T.L. Jr."/>
            <person name="Heitman J."/>
            <person name="Scheynius A."/>
            <person name="Lehtioe J."/>
        </authorList>
    </citation>
    <scope>NUCLEOTIDE SEQUENCE [LARGE SCALE GENOMIC DNA]</scope>
    <source>
        <strain evidence="17">ATCC 42132</strain>
    </source>
</reference>
<dbReference type="EMBL" id="LT671825">
    <property type="protein sequence ID" value="SHO79007.1"/>
    <property type="molecule type" value="Genomic_DNA"/>
</dbReference>
<evidence type="ECO:0000256" key="4">
    <source>
        <dbReference type="ARBA" id="ARBA00022448"/>
    </source>
</evidence>